<sequence length="286" mass="32157">EMSPCACEGQKRRAAKGQFTMKQLLNLRNGVPNKEMKKKEKVLLFGSDISSSLSPSIHNFVYSCLSIPFSYFVCEKTSFSDVKKKMQEKNYFAANVTMPFKEKMFGYLENNSKDASAIKAVNSVHRDAETGKLIGNNTDWKGLLTNLEKMALETGERFEHNAKAVVIGAGGTSRAAIFALKKFGIEAKSIFVFNRTLEKSLLVSKEFECSFVTSLEDIYFKNQVVILVVTVPNNARLQIPSALKENENLIIIDFNYSNDLTFVEKQILKPLYSIRGINILVEQVAF</sequence>
<dbReference type="InterPro" id="IPR036291">
    <property type="entry name" value="NAD(P)-bd_dom_sf"/>
</dbReference>
<reference evidence="3 4" key="1">
    <citation type="journal article" date="2024" name="BMC Biol.">
        <title>Comparative genomics of Ascetosporea gives new insight into the evolutionary basis for animal parasitism in Rhizaria.</title>
        <authorList>
            <person name="Hiltunen Thoren M."/>
            <person name="Onut-Brannstrom I."/>
            <person name="Alfjorden A."/>
            <person name="Peckova H."/>
            <person name="Swords F."/>
            <person name="Hooper C."/>
            <person name="Holzer A.S."/>
            <person name="Bass D."/>
            <person name="Burki F."/>
        </authorList>
    </citation>
    <scope>NUCLEOTIDE SEQUENCE [LARGE SCALE GENOMIC DNA]</scope>
    <source>
        <strain evidence="3">20-A016</strain>
    </source>
</reference>
<evidence type="ECO:0000313" key="4">
    <source>
        <dbReference type="Proteomes" id="UP001439008"/>
    </source>
</evidence>
<name>A0ABV2APW6_9EUKA</name>
<dbReference type="InterPro" id="IPR013708">
    <property type="entry name" value="Shikimate_DH-bd_N"/>
</dbReference>
<dbReference type="SUPFAM" id="SSF53223">
    <property type="entry name" value="Aminoacid dehydrogenase-like, N-terminal domain"/>
    <property type="match status" value="1"/>
</dbReference>
<dbReference type="PANTHER" id="PTHR21089">
    <property type="entry name" value="SHIKIMATE DEHYDROGENASE"/>
    <property type="match status" value="1"/>
</dbReference>
<dbReference type="InterPro" id="IPR046346">
    <property type="entry name" value="Aminoacid_DH-like_N_sf"/>
</dbReference>
<evidence type="ECO:0000259" key="2">
    <source>
        <dbReference type="Pfam" id="PF08501"/>
    </source>
</evidence>
<proteinExistence type="predicted"/>
<protein>
    <recommendedName>
        <fullName evidence="5">Shikimate dehydrogenase</fullName>
    </recommendedName>
</protein>
<dbReference type="SUPFAM" id="SSF51735">
    <property type="entry name" value="NAD(P)-binding Rossmann-fold domains"/>
    <property type="match status" value="1"/>
</dbReference>
<feature type="domain" description="Quinate/shikimate 5-dehydrogenase/glutamyl-tRNA reductase" evidence="1">
    <location>
        <begin position="160"/>
        <end position="226"/>
    </location>
</feature>
<dbReference type="Gene3D" id="3.40.50.720">
    <property type="entry name" value="NAD(P)-binding Rossmann-like Domain"/>
    <property type="match status" value="1"/>
</dbReference>
<evidence type="ECO:0000313" key="3">
    <source>
        <dbReference type="EMBL" id="MES1921509.1"/>
    </source>
</evidence>
<accession>A0ABV2APW6</accession>
<feature type="domain" description="Shikimate dehydrogenase substrate binding N-terminal" evidence="2">
    <location>
        <begin position="44"/>
        <end position="124"/>
    </location>
</feature>
<gene>
    <name evidence="3" type="ORF">MHBO_003036</name>
</gene>
<comment type="caution">
    <text evidence="3">The sequence shown here is derived from an EMBL/GenBank/DDBJ whole genome shotgun (WGS) entry which is preliminary data.</text>
</comment>
<dbReference type="EMBL" id="JBDODL010001430">
    <property type="protein sequence ID" value="MES1921509.1"/>
    <property type="molecule type" value="Genomic_DNA"/>
</dbReference>
<organism evidence="3 4">
    <name type="scientific">Bonamia ostreae</name>
    <dbReference type="NCBI Taxonomy" id="126728"/>
    <lineage>
        <taxon>Eukaryota</taxon>
        <taxon>Sar</taxon>
        <taxon>Rhizaria</taxon>
        <taxon>Endomyxa</taxon>
        <taxon>Ascetosporea</taxon>
        <taxon>Haplosporida</taxon>
        <taxon>Bonamia</taxon>
    </lineage>
</organism>
<dbReference type="Gene3D" id="3.40.50.10860">
    <property type="entry name" value="Leucine Dehydrogenase, chain A, domain 1"/>
    <property type="match status" value="1"/>
</dbReference>
<dbReference type="Pfam" id="PF08501">
    <property type="entry name" value="Shikimate_dh_N"/>
    <property type="match status" value="1"/>
</dbReference>
<dbReference type="Proteomes" id="UP001439008">
    <property type="component" value="Unassembled WGS sequence"/>
</dbReference>
<dbReference type="InterPro" id="IPR022893">
    <property type="entry name" value="Shikimate_DH_fam"/>
</dbReference>
<evidence type="ECO:0008006" key="5">
    <source>
        <dbReference type="Google" id="ProtNLM"/>
    </source>
</evidence>
<feature type="non-terminal residue" evidence="3">
    <location>
        <position position="1"/>
    </location>
</feature>
<dbReference type="PANTHER" id="PTHR21089:SF1">
    <property type="entry name" value="BIFUNCTIONAL 3-DEHYDROQUINATE DEHYDRATASE_SHIKIMATE DEHYDROGENASE, CHLOROPLASTIC"/>
    <property type="match status" value="1"/>
</dbReference>
<dbReference type="Pfam" id="PF01488">
    <property type="entry name" value="Shikimate_DH"/>
    <property type="match status" value="1"/>
</dbReference>
<evidence type="ECO:0000259" key="1">
    <source>
        <dbReference type="Pfam" id="PF01488"/>
    </source>
</evidence>
<dbReference type="InterPro" id="IPR006151">
    <property type="entry name" value="Shikm_DH/Glu-tRNA_Rdtase"/>
</dbReference>
<keyword evidence="4" id="KW-1185">Reference proteome</keyword>